<keyword evidence="2" id="KW-0813">Transport</keyword>
<evidence type="ECO:0000256" key="8">
    <source>
        <dbReference type="RuleBase" id="RU003942"/>
    </source>
</evidence>
<proteinExistence type="inferred from homology"/>
<evidence type="ECO:0000256" key="7">
    <source>
        <dbReference type="ARBA" id="ARBA00038032"/>
    </source>
</evidence>
<dbReference type="KEGG" id="pcon:B0A89_14000"/>
<comment type="similarity">
    <text evidence="7 8">Belongs to the drug/metabolite transporter (DMT) superfamily. Small multidrug resistance (SMR) (TC 2.A.7.1) family.</text>
</comment>
<evidence type="ECO:0000256" key="1">
    <source>
        <dbReference type="ARBA" id="ARBA00004651"/>
    </source>
</evidence>
<keyword evidence="5 9" id="KW-1133">Transmembrane helix</keyword>
<feature type="transmembrane region" description="Helical" evidence="9">
    <location>
        <begin position="88"/>
        <end position="107"/>
    </location>
</feature>
<dbReference type="Pfam" id="PF00893">
    <property type="entry name" value="Multi_Drug_Res"/>
    <property type="match status" value="1"/>
</dbReference>
<dbReference type="GO" id="GO:0015199">
    <property type="term" value="F:amino-acid betaine transmembrane transporter activity"/>
    <property type="evidence" value="ECO:0007669"/>
    <property type="project" value="TreeGrafter"/>
</dbReference>
<dbReference type="InterPro" id="IPR045324">
    <property type="entry name" value="Small_multidrug_res"/>
</dbReference>
<dbReference type="FunFam" id="1.10.3730.20:FF:000001">
    <property type="entry name" value="Quaternary ammonium compound resistance transporter SugE"/>
    <property type="match status" value="1"/>
</dbReference>
<keyword evidence="6 9" id="KW-0472">Membrane</keyword>
<keyword evidence="11" id="KW-1185">Reference proteome</keyword>
<keyword evidence="3" id="KW-1003">Cell membrane</keyword>
<feature type="transmembrane region" description="Helical" evidence="9">
    <location>
        <begin position="62"/>
        <end position="82"/>
    </location>
</feature>
<dbReference type="Gene3D" id="1.10.3730.20">
    <property type="match status" value="1"/>
</dbReference>
<reference evidence="10 11" key="1">
    <citation type="submission" date="2017-03" db="EMBL/GenBank/DDBJ databases">
        <title>Genome sequence of Paracoccus contaminans isolated from a water microcosm.</title>
        <authorList>
            <person name="Aurass P."/>
            <person name="Karste S."/>
            <person name="Trost E."/>
            <person name="Glaeser S.P."/>
            <person name="Kaempfer P."/>
            <person name="Flieger A."/>
        </authorList>
    </citation>
    <scope>NUCLEOTIDE SEQUENCE [LARGE SCALE GENOMIC DNA]</scope>
    <source>
        <strain evidence="11">RKI 16-01929T\LMG 29738T\CCM 8701T\CIP 111112T</strain>
    </source>
</reference>
<dbReference type="InterPro" id="IPR037185">
    <property type="entry name" value="EmrE-like"/>
</dbReference>
<gene>
    <name evidence="10" type="ORF">B0A89_14000</name>
</gene>
<dbReference type="SUPFAM" id="SSF103481">
    <property type="entry name" value="Multidrug resistance efflux transporter EmrE"/>
    <property type="match status" value="1"/>
</dbReference>
<accession>A0A1W6D0B5</accession>
<dbReference type="GO" id="GO:0015297">
    <property type="term" value="F:antiporter activity"/>
    <property type="evidence" value="ECO:0007669"/>
    <property type="project" value="TreeGrafter"/>
</dbReference>
<dbReference type="InterPro" id="IPR000390">
    <property type="entry name" value="Small_drug/metabolite_transptr"/>
</dbReference>
<dbReference type="GO" id="GO:0015220">
    <property type="term" value="F:choline transmembrane transporter activity"/>
    <property type="evidence" value="ECO:0007669"/>
    <property type="project" value="TreeGrafter"/>
</dbReference>
<evidence type="ECO:0000256" key="4">
    <source>
        <dbReference type="ARBA" id="ARBA00022692"/>
    </source>
</evidence>
<name>A0A1W6D0B5_9RHOB</name>
<evidence type="ECO:0000313" key="10">
    <source>
        <dbReference type="EMBL" id="ARJ70573.1"/>
    </source>
</evidence>
<dbReference type="GO" id="GO:0005886">
    <property type="term" value="C:plasma membrane"/>
    <property type="evidence" value="ECO:0007669"/>
    <property type="project" value="UniProtKB-SubCell"/>
</dbReference>
<dbReference type="GO" id="GO:1990961">
    <property type="term" value="P:xenobiotic detoxification by transmembrane export across the plasma membrane"/>
    <property type="evidence" value="ECO:0007669"/>
    <property type="project" value="UniProtKB-ARBA"/>
</dbReference>
<dbReference type="STRING" id="1945662.B0A89_14000"/>
<dbReference type="RefSeq" id="WP_085378632.1">
    <property type="nucleotide sequence ID" value="NZ_CP020612.1"/>
</dbReference>
<protein>
    <submittedName>
        <fullName evidence="10">QacE family quaternary ammonium compound efflux SMR transporter</fullName>
    </submittedName>
</protein>
<evidence type="ECO:0000256" key="2">
    <source>
        <dbReference type="ARBA" id="ARBA00022448"/>
    </source>
</evidence>
<dbReference type="PANTHER" id="PTHR30561:SF1">
    <property type="entry name" value="MULTIDRUG TRANSPORTER EMRE"/>
    <property type="match status" value="1"/>
</dbReference>
<evidence type="ECO:0000313" key="11">
    <source>
        <dbReference type="Proteomes" id="UP000193017"/>
    </source>
</evidence>
<dbReference type="Proteomes" id="UP000193017">
    <property type="component" value="Chromosome"/>
</dbReference>
<evidence type="ECO:0000256" key="9">
    <source>
        <dbReference type="SAM" id="Phobius"/>
    </source>
</evidence>
<evidence type="ECO:0000256" key="6">
    <source>
        <dbReference type="ARBA" id="ARBA00023136"/>
    </source>
</evidence>
<feature type="transmembrane region" description="Helical" evidence="9">
    <location>
        <begin position="30"/>
        <end position="50"/>
    </location>
</feature>
<dbReference type="PANTHER" id="PTHR30561">
    <property type="entry name" value="SMR FAMILY PROTON-DEPENDENT DRUG EFFLUX TRANSPORTER SUGE"/>
    <property type="match status" value="1"/>
</dbReference>
<comment type="subcellular location">
    <subcellularLocation>
        <location evidence="1 8">Cell membrane</location>
        <topology evidence="1 8">Multi-pass membrane protein</topology>
    </subcellularLocation>
</comment>
<dbReference type="AlphaFoldDB" id="A0A1W6D0B5"/>
<evidence type="ECO:0000256" key="5">
    <source>
        <dbReference type="ARBA" id="ARBA00022989"/>
    </source>
</evidence>
<sequence length="113" mass="11729">MPSVATYLTLLAAILAETFATAMLQRSAQFTRPLPTLAMAAGYALSFYLLSQVLRAMPLGIAYALWSGLGIILVTTIGVTAFGQKLDSAALIGLGLIVSGVVVVNLFSSGPTH</sequence>
<organism evidence="10 11">
    <name type="scientific">Paracoccus contaminans</name>
    <dbReference type="NCBI Taxonomy" id="1945662"/>
    <lineage>
        <taxon>Bacteria</taxon>
        <taxon>Pseudomonadati</taxon>
        <taxon>Pseudomonadota</taxon>
        <taxon>Alphaproteobacteria</taxon>
        <taxon>Rhodobacterales</taxon>
        <taxon>Paracoccaceae</taxon>
        <taxon>Paracoccus</taxon>
    </lineage>
</organism>
<dbReference type="GO" id="GO:0031460">
    <property type="term" value="P:glycine betaine transport"/>
    <property type="evidence" value="ECO:0007669"/>
    <property type="project" value="TreeGrafter"/>
</dbReference>
<keyword evidence="4 8" id="KW-0812">Transmembrane</keyword>
<dbReference type="EMBL" id="CP020612">
    <property type="protein sequence ID" value="ARJ70573.1"/>
    <property type="molecule type" value="Genomic_DNA"/>
</dbReference>
<evidence type="ECO:0000256" key="3">
    <source>
        <dbReference type="ARBA" id="ARBA00022475"/>
    </source>
</evidence>
<dbReference type="OrthoDB" id="9808638at2"/>